<dbReference type="Gene3D" id="2.30.30.40">
    <property type="entry name" value="SH3 Domains"/>
    <property type="match status" value="1"/>
</dbReference>
<dbReference type="PANTHER" id="PTHR11022:SF41">
    <property type="entry name" value="PEPTIDOGLYCAN-RECOGNITION PROTEIN LC-RELATED"/>
    <property type="match status" value="1"/>
</dbReference>
<keyword evidence="2" id="KW-0391">Immunity</keyword>
<dbReference type="SUPFAM" id="SSF55846">
    <property type="entry name" value="N-acetylmuramoyl-L-alanine amidase-like"/>
    <property type="match status" value="1"/>
</dbReference>
<organism evidence="7 8">
    <name type="scientific">Sinanodonta woodiana</name>
    <name type="common">Chinese pond mussel</name>
    <name type="synonym">Anodonta woodiana</name>
    <dbReference type="NCBI Taxonomy" id="1069815"/>
    <lineage>
        <taxon>Eukaryota</taxon>
        <taxon>Metazoa</taxon>
        <taxon>Spiralia</taxon>
        <taxon>Lophotrochozoa</taxon>
        <taxon>Mollusca</taxon>
        <taxon>Bivalvia</taxon>
        <taxon>Autobranchia</taxon>
        <taxon>Heteroconchia</taxon>
        <taxon>Palaeoheterodonta</taxon>
        <taxon>Unionida</taxon>
        <taxon>Unionoidea</taxon>
        <taxon>Unionidae</taxon>
        <taxon>Unioninae</taxon>
        <taxon>Sinanodonta</taxon>
    </lineage>
</organism>
<keyword evidence="3" id="KW-0732">Signal</keyword>
<dbReference type="GO" id="GO:0002376">
    <property type="term" value="P:immune system process"/>
    <property type="evidence" value="ECO:0007669"/>
    <property type="project" value="UniProtKB-KW"/>
</dbReference>
<dbReference type="CDD" id="cd06583">
    <property type="entry name" value="PGRP"/>
    <property type="match status" value="1"/>
</dbReference>
<gene>
    <name evidence="7" type="ORF">ACJMK2_039111</name>
</gene>
<dbReference type="Gene3D" id="3.40.80.10">
    <property type="entry name" value="Peptidoglycan recognition protein-like"/>
    <property type="match status" value="1"/>
</dbReference>
<comment type="caution">
    <text evidence="7">The sequence shown here is derived from an EMBL/GenBank/DDBJ whole genome shotgun (WGS) entry which is preliminary data.</text>
</comment>
<dbReference type="FunFam" id="3.40.80.10:FF:000001">
    <property type="entry name" value="Peptidoglycan recognition protein 1"/>
    <property type="match status" value="1"/>
</dbReference>
<evidence type="ECO:0000259" key="5">
    <source>
        <dbReference type="SMART" id="SM00644"/>
    </source>
</evidence>
<accession>A0ABD3WCF1</accession>
<dbReference type="PANTHER" id="PTHR11022">
    <property type="entry name" value="PEPTIDOGLYCAN RECOGNITION PROTEIN"/>
    <property type="match status" value="1"/>
</dbReference>
<dbReference type="InterPro" id="IPR036505">
    <property type="entry name" value="Amidase/PGRP_sf"/>
</dbReference>
<feature type="signal peptide" evidence="3">
    <location>
        <begin position="1"/>
        <end position="20"/>
    </location>
</feature>
<dbReference type="Proteomes" id="UP001634394">
    <property type="component" value="Unassembled WGS sequence"/>
</dbReference>
<feature type="domain" description="Peptidoglycan recognition protein family" evidence="6">
    <location>
        <begin position="104"/>
        <end position="247"/>
    </location>
</feature>
<keyword evidence="8" id="KW-1185">Reference proteome</keyword>
<evidence type="ECO:0000259" key="4">
    <source>
        <dbReference type="SMART" id="SM00287"/>
    </source>
</evidence>
<protein>
    <submittedName>
        <fullName evidence="7">Uncharacterized protein</fullName>
    </submittedName>
</protein>
<comment type="similarity">
    <text evidence="1">Belongs to the N-acetylmuramoyl-L-alanine amidase 2 family.</text>
</comment>
<evidence type="ECO:0000256" key="2">
    <source>
        <dbReference type="ARBA" id="ARBA00022859"/>
    </source>
</evidence>
<dbReference type="InterPro" id="IPR015510">
    <property type="entry name" value="PGRP"/>
</dbReference>
<dbReference type="SMART" id="SM00644">
    <property type="entry name" value="Ami_2"/>
    <property type="match status" value="1"/>
</dbReference>
<evidence type="ECO:0000256" key="1">
    <source>
        <dbReference type="ARBA" id="ARBA00007553"/>
    </source>
</evidence>
<dbReference type="SMART" id="SM00287">
    <property type="entry name" value="SH3b"/>
    <property type="match status" value="1"/>
</dbReference>
<name>A0ABD3WCF1_SINWO</name>
<dbReference type="EMBL" id="JBJQND010000007">
    <property type="protein sequence ID" value="KAL3871091.1"/>
    <property type="molecule type" value="Genomic_DNA"/>
</dbReference>
<evidence type="ECO:0000259" key="6">
    <source>
        <dbReference type="SMART" id="SM00701"/>
    </source>
</evidence>
<dbReference type="InterPro" id="IPR003646">
    <property type="entry name" value="SH3-like_bac-type"/>
</dbReference>
<dbReference type="Pfam" id="PF08239">
    <property type="entry name" value="SH3_3"/>
    <property type="match status" value="1"/>
</dbReference>
<evidence type="ECO:0000313" key="7">
    <source>
        <dbReference type="EMBL" id="KAL3871091.1"/>
    </source>
</evidence>
<dbReference type="InterPro" id="IPR006619">
    <property type="entry name" value="PGRP_domain_met/bac"/>
</dbReference>
<dbReference type="AlphaFoldDB" id="A0ABD3WCF1"/>
<proteinExistence type="inferred from homology"/>
<feature type="domain" description="N-acetylmuramoyl-L-alanine amidase" evidence="5">
    <location>
        <begin position="116"/>
        <end position="253"/>
    </location>
</feature>
<feature type="domain" description="SH3b" evidence="4">
    <location>
        <begin position="20"/>
        <end position="88"/>
    </location>
</feature>
<dbReference type="InterPro" id="IPR002502">
    <property type="entry name" value="Amidase_domain"/>
</dbReference>
<dbReference type="SMART" id="SM00701">
    <property type="entry name" value="PGRP"/>
    <property type="match status" value="1"/>
</dbReference>
<reference evidence="7 8" key="1">
    <citation type="submission" date="2024-11" db="EMBL/GenBank/DDBJ databases">
        <title>Chromosome-level genome assembly of the freshwater bivalve Anodonta woodiana.</title>
        <authorList>
            <person name="Chen X."/>
        </authorList>
    </citation>
    <scope>NUCLEOTIDE SEQUENCE [LARGE SCALE GENOMIC DNA]</scope>
    <source>
        <strain evidence="7">MN2024</strain>
        <tissue evidence="7">Gills</tissue>
    </source>
</reference>
<feature type="chain" id="PRO_5044770690" evidence="3">
    <location>
        <begin position="21"/>
        <end position="271"/>
    </location>
</feature>
<evidence type="ECO:0000313" key="8">
    <source>
        <dbReference type="Proteomes" id="UP001634394"/>
    </source>
</evidence>
<dbReference type="Pfam" id="PF01510">
    <property type="entry name" value="Amidase_2"/>
    <property type="match status" value="1"/>
</dbReference>
<evidence type="ECO:0000256" key="3">
    <source>
        <dbReference type="SAM" id="SignalP"/>
    </source>
</evidence>
<sequence length="271" mass="29699">MNSLLLVCLSILACTEEIYAGQCVCAEVPLNVLSGPSHSSHVLTSLTTGDCLTYHDHDELGIDGITWASVDYNGQKAWISKSYVNIKLCSLEKQRKAVQLSGCPHIVTRAEWGARAPTSHSGHLPAVPKYVFIHHGASAGCHDKADCIAKVRSYQNYHMDGHHWSDIGYSFIVGEDGNVYEGRGWDEIGAHTYNYNSVGLGICVIGNFMDHVPNDAALTVIKELIACGVAHHKISSTYILHGHRDVGQTACPGTKLYDLIQHWPHFSKHNV</sequence>